<dbReference type="Gene3D" id="3.90.550.10">
    <property type="entry name" value="Spore Coat Polysaccharide Biosynthesis Protein SpsA, Chain A"/>
    <property type="match status" value="1"/>
</dbReference>
<dbReference type="AlphaFoldDB" id="A0A4T0FTS8"/>
<evidence type="ECO:0000256" key="1">
    <source>
        <dbReference type="ARBA" id="ARBA00005208"/>
    </source>
</evidence>
<keyword evidence="4" id="KW-0808">Transferase</keyword>
<dbReference type="InterPro" id="IPR039741">
    <property type="entry name" value="UDP-sugar_pyrophosphorylase"/>
</dbReference>
<comment type="caution">
    <text evidence="7">The sequence shown here is derived from an EMBL/GenBank/DDBJ whole genome shotgun (WGS) entry which is preliminary data.</text>
</comment>
<comment type="pathway">
    <text evidence="1">Nucleotide-sugar biosynthesis; UDP-N-acetyl-alpha-D-glucosamine biosynthesis; UDP-N-acetyl-alpha-D-glucosamine from N-acetyl-alpha-D-glucosamine 1-phosphate: step 1/1.</text>
</comment>
<dbReference type="PANTHER" id="PTHR11952">
    <property type="entry name" value="UDP- GLUCOSE PYROPHOSPHORYLASE"/>
    <property type="match status" value="1"/>
</dbReference>
<dbReference type="FunFam" id="3.90.550.10:FF:000075">
    <property type="entry name" value="Probable UDP-N-acetylglucosamine pyrophosphorylase"/>
    <property type="match status" value="1"/>
</dbReference>
<dbReference type="CDD" id="cd04193">
    <property type="entry name" value="UDPGlcNAc_PPase"/>
    <property type="match status" value="1"/>
</dbReference>
<evidence type="ECO:0000313" key="7">
    <source>
        <dbReference type="EMBL" id="TIA92162.1"/>
    </source>
</evidence>
<dbReference type="EC" id="2.7.7.23" evidence="3"/>
<dbReference type="GO" id="GO:0003977">
    <property type="term" value="F:UDP-N-acetylglucosamine diphosphorylase activity"/>
    <property type="evidence" value="ECO:0007669"/>
    <property type="project" value="UniProtKB-EC"/>
</dbReference>
<dbReference type="EMBL" id="SPNW01000008">
    <property type="protein sequence ID" value="TIA92162.1"/>
    <property type="molecule type" value="Genomic_DNA"/>
</dbReference>
<dbReference type="InterPro" id="IPR029044">
    <property type="entry name" value="Nucleotide-diphossugar_trans"/>
</dbReference>
<name>A0A4T0FTS8_9BASI</name>
<dbReference type="InterPro" id="IPR002618">
    <property type="entry name" value="UDPGP_fam"/>
</dbReference>
<dbReference type="OrthoDB" id="532420at2759"/>
<proteinExistence type="inferred from homology"/>
<keyword evidence="8" id="KW-1185">Reference proteome</keyword>
<dbReference type="GO" id="GO:0006048">
    <property type="term" value="P:UDP-N-acetylglucosamine biosynthetic process"/>
    <property type="evidence" value="ECO:0007669"/>
    <property type="project" value="TreeGrafter"/>
</dbReference>
<dbReference type="Proteomes" id="UP000310189">
    <property type="component" value="Unassembled WGS sequence"/>
</dbReference>
<evidence type="ECO:0000256" key="6">
    <source>
        <dbReference type="ARBA" id="ARBA00048493"/>
    </source>
</evidence>
<comment type="similarity">
    <text evidence="2">Belongs to the UDPGP type 1 family.</text>
</comment>
<evidence type="ECO:0000256" key="5">
    <source>
        <dbReference type="ARBA" id="ARBA00022695"/>
    </source>
</evidence>
<gene>
    <name evidence="7" type="ORF">E3P99_00757</name>
</gene>
<dbReference type="Pfam" id="PF01704">
    <property type="entry name" value="UDPGP"/>
    <property type="match status" value="1"/>
</dbReference>
<organism evidence="7 8">
    <name type="scientific">Wallemia hederae</name>
    <dbReference type="NCBI Taxonomy" id="1540922"/>
    <lineage>
        <taxon>Eukaryota</taxon>
        <taxon>Fungi</taxon>
        <taxon>Dikarya</taxon>
        <taxon>Basidiomycota</taxon>
        <taxon>Wallemiomycotina</taxon>
        <taxon>Wallemiomycetes</taxon>
        <taxon>Wallemiales</taxon>
        <taxon>Wallemiaceae</taxon>
        <taxon>Wallemia</taxon>
    </lineage>
</organism>
<evidence type="ECO:0000313" key="8">
    <source>
        <dbReference type="Proteomes" id="UP000310189"/>
    </source>
</evidence>
<sequence length="490" mass="54003">MSLEAIQQKLEASNQTQLLTFYNQLSDEQKQSLLSQIDGMDFERIDKILKLALETEKQPPSDNAFTPPPQDSVKSVHSDQHASWYSQGLEAIANNKVAVILMAGGQGTRLGSSNPKGMYDVGLPSQKTLFELQAQRIAKVEQLAALKHGKSADDVNILWLVMTSGPTRPTTESFFKQNNYFGLKQQNVIFFEQGVLPCLTESGQVILANKSTVAVAPDGNGGVYNALHSKKSISPSSTQSPIEILTEKGYEYIHAYCVDNSLCKVADPTFIGYSIHSGVDCGAKVVQKRDAHESVGVIALRDSKFSVVEYSEIPSNLAELIDKDTGKLAFNAANIANHFYTTKFLRDDIPKFEHKIAYHIARKKIPTVDLKTGMDVKPDSPNGVKMELFIFDVFPFTNLSLFEVERSDEFSPLKNAPGSKADTPETSRRDVLALSKRYLKENGAVIADDIDIELSPLVTYEGEGLSFVSGKEVVKGGYVKDVEELKTLLH</sequence>
<evidence type="ECO:0000256" key="4">
    <source>
        <dbReference type="ARBA" id="ARBA00022679"/>
    </source>
</evidence>
<comment type="catalytic activity">
    <reaction evidence="6">
        <text>N-acetyl-alpha-D-glucosamine 1-phosphate + UTP + H(+) = UDP-N-acetyl-alpha-D-glucosamine + diphosphate</text>
        <dbReference type="Rhea" id="RHEA:13509"/>
        <dbReference type="ChEBI" id="CHEBI:15378"/>
        <dbReference type="ChEBI" id="CHEBI:33019"/>
        <dbReference type="ChEBI" id="CHEBI:46398"/>
        <dbReference type="ChEBI" id="CHEBI:57705"/>
        <dbReference type="ChEBI" id="CHEBI:57776"/>
        <dbReference type="EC" id="2.7.7.23"/>
    </reaction>
</comment>
<dbReference type="SUPFAM" id="SSF53448">
    <property type="entry name" value="Nucleotide-diphospho-sugar transferases"/>
    <property type="match status" value="1"/>
</dbReference>
<reference evidence="7 8" key="1">
    <citation type="submission" date="2019-03" db="EMBL/GenBank/DDBJ databases">
        <title>Sequencing 23 genomes of Wallemia ichthyophaga.</title>
        <authorList>
            <person name="Gostincar C."/>
        </authorList>
    </citation>
    <scope>NUCLEOTIDE SEQUENCE [LARGE SCALE GENOMIC DNA]</scope>
    <source>
        <strain evidence="7 8">EXF-5753</strain>
    </source>
</reference>
<evidence type="ECO:0000256" key="2">
    <source>
        <dbReference type="ARBA" id="ARBA00010401"/>
    </source>
</evidence>
<protein>
    <recommendedName>
        <fullName evidence="3">UDP-N-acetylglucosamine diphosphorylase</fullName>
        <ecNumber evidence="3">2.7.7.23</ecNumber>
    </recommendedName>
</protein>
<accession>A0A4T0FTS8</accession>
<evidence type="ECO:0000256" key="3">
    <source>
        <dbReference type="ARBA" id="ARBA00012457"/>
    </source>
</evidence>
<keyword evidence="5" id="KW-0548">Nucleotidyltransferase</keyword>
<dbReference type="PANTHER" id="PTHR11952:SF2">
    <property type="entry name" value="LD24639P"/>
    <property type="match status" value="1"/>
</dbReference>